<evidence type="ECO:0000256" key="1">
    <source>
        <dbReference type="ARBA" id="ARBA00006974"/>
    </source>
</evidence>
<dbReference type="Pfam" id="PF02519">
    <property type="entry name" value="Auxin_inducible"/>
    <property type="match status" value="1"/>
</dbReference>
<comment type="caution">
    <text evidence="2">The sequence shown here is derived from an EMBL/GenBank/DDBJ whole genome shotgun (WGS) entry which is preliminary data.</text>
</comment>
<evidence type="ECO:0000313" key="3">
    <source>
        <dbReference type="Proteomes" id="UP001415857"/>
    </source>
</evidence>
<sequence length="110" mass="12725">MGILFPKVVNAKKTLQRIFSSPESIDVLKGHFDVYIGEIQKKQFVVPISYLKHPSFQNLLSQVEEEFGSDHPMGGLTILCREEAFIDFTCSLYDSKETIRKMRKWLAQRT</sequence>
<accession>A0AAP0N150</accession>
<evidence type="ECO:0000313" key="2">
    <source>
        <dbReference type="EMBL" id="KAK9265442.1"/>
    </source>
</evidence>
<dbReference type="EMBL" id="JBBPBK010000396">
    <property type="protein sequence ID" value="KAK9265442.1"/>
    <property type="molecule type" value="Genomic_DNA"/>
</dbReference>
<keyword evidence="3" id="KW-1185">Reference proteome</keyword>
<gene>
    <name evidence="2" type="ORF">L1049_012386</name>
</gene>
<proteinExistence type="inferred from homology"/>
<evidence type="ECO:0008006" key="4">
    <source>
        <dbReference type="Google" id="ProtNLM"/>
    </source>
</evidence>
<reference evidence="2 3" key="1">
    <citation type="journal article" date="2024" name="Plant J.">
        <title>Genome sequences and population genomics reveal climatic adaptation and genomic divergence between two closely related sweetgum species.</title>
        <authorList>
            <person name="Xu W.Q."/>
            <person name="Ren C.Q."/>
            <person name="Zhang X.Y."/>
            <person name="Comes H.P."/>
            <person name="Liu X.H."/>
            <person name="Li Y.G."/>
            <person name="Kettle C.J."/>
            <person name="Jalonen R."/>
            <person name="Gaisberger H."/>
            <person name="Ma Y.Z."/>
            <person name="Qiu Y.X."/>
        </authorList>
    </citation>
    <scope>NUCLEOTIDE SEQUENCE [LARGE SCALE GENOMIC DNA]</scope>
    <source>
        <strain evidence="2">Hangzhou</strain>
    </source>
</reference>
<dbReference type="Proteomes" id="UP001415857">
    <property type="component" value="Unassembled WGS sequence"/>
</dbReference>
<dbReference type="AlphaFoldDB" id="A0AAP0N150"/>
<dbReference type="InterPro" id="IPR003676">
    <property type="entry name" value="SAUR_fam"/>
</dbReference>
<organism evidence="2 3">
    <name type="scientific">Liquidambar formosana</name>
    <name type="common">Formosan gum</name>
    <dbReference type="NCBI Taxonomy" id="63359"/>
    <lineage>
        <taxon>Eukaryota</taxon>
        <taxon>Viridiplantae</taxon>
        <taxon>Streptophyta</taxon>
        <taxon>Embryophyta</taxon>
        <taxon>Tracheophyta</taxon>
        <taxon>Spermatophyta</taxon>
        <taxon>Magnoliopsida</taxon>
        <taxon>eudicotyledons</taxon>
        <taxon>Gunneridae</taxon>
        <taxon>Pentapetalae</taxon>
        <taxon>Saxifragales</taxon>
        <taxon>Altingiaceae</taxon>
        <taxon>Liquidambar</taxon>
    </lineage>
</organism>
<protein>
    <recommendedName>
        <fullName evidence="4">Small auxin up regulated protein</fullName>
    </recommendedName>
</protein>
<dbReference type="PANTHER" id="PTHR31929">
    <property type="entry name" value="SAUR-LIKE AUXIN-RESPONSIVE PROTEIN FAMILY-RELATED"/>
    <property type="match status" value="1"/>
</dbReference>
<name>A0AAP0N150_LIQFO</name>
<dbReference type="GO" id="GO:0009733">
    <property type="term" value="P:response to auxin"/>
    <property type="evidence" value="ECO:0007669"/>
    <property type="project" value="InterPro"/>
</dbReference>
<comment type="similarity">
    <text evidence="1">Belongs to the ARG7 family.</text>
</comment>